<keyword evidence="1" id="KW-0812">Transmembrane</keyword>
<feature type="transmembrane region" description="Helical" evidence="1">
    <location>
        <begin position="118"/>
        <end position="151"/>
    </location>
</feature>
<evidence type="ECO:0000313" key="3">
    <source>
        <dbReference type="Proteomes" id="UP001228905"/>
    </source>
</evidence>
<feature type="transmembrane region" description="Helical" evidence="1">
    <location>
        <begin position="157"/>
        <end position="180"/>
    </location>
</feature>
<feature type="transmembrane region" description="Helical" evidence="1">
    <location>
        <begin position="72"/>
        <end position="98"/>
    </location>
</feature>
<keyword evidence="3" id="KW-1185">Reference proteome</keyword>
<comment type="caution">
    <text evidence="2">The sequence shown here is derived from an EMBL/GenBank/DDBJ whole genome shotgun (WGS) entry which is preliminary data.</text>
</comment>
<dbReference type="RefSeq" id="WP_307348037.1">
    <property type="nucleotide sequence ID" value="NZ_JAUSVS010000002.1"/>
</dbReference>
<feature type="transmembrane region" description="Helical" evidence="1">
    <location>
        <begin position="21"/>
        <end position="41"/>
    </location>
</feature>
<feature type="transmembrane region" description="Helical" evidence="1">
    <location>
        <begin position="214"/>
        <end position="247"/>
    </location>
</feature>
<gene>
    <name evidence="2" type="ORF">QO010_001602</name>
</gene>
<reference evidence="2 3" key="1">
    <citation type="submission" date="2023-07" db="EMBL/GenBank/DDBJ databases">
        <title>Genomic Encyclopedia of Type Strains, Phase IV (KMG-IV): sequencing the most valuable type-strain genomes for metagenomic binning, comparative biology and taxonomic classification.</title>
        <authorList>
            <person name="Goeker M."/>
        </authorList>
    </citation>
    <scope>NUCLEOTIDE SEQUENCE [LARGE SCALE GENOMIC DNA]</scope>
    <source>
        <strain evidence="2 3">DSM 18695</strain>
    </source>
</reference>
<accession>A0ABU0IR50</accession>
<organism evidence="2 3">
    <name type="scientific">Caulobacter ginsengisoli</name>
    <dbReference type="NCBI Taxonomy" id="400775"/>
    <lineage>
        <taxon>Bacteria</taxon>
        <taxon>Pseudomonadati</taxon>
        <taxon>Pseudomonadota</taxon>
        <taxon>Alphaproteobacteria</taxon>
        <taxon>Caulobacterales</taxon>
        <taxon>Caulobacteraceae</taxon>
        <taxon>Caulobacter</taxon>
    </lineage>
</organism>
<name>A0ABU0IR50_9CAUL</name>
<keyword evidence="1" id="KW-1133">Transmembrane helix</keyword>
<proteinExistence type="predicted"/>
<keyword evidence="1" id="KW-0472">Membrane</keyword>
<sequence length="308" mass="32285">MAFSPSEVAFEGFRLARQRPLTVVALSVVGLAAAFATYWVMGASGYMQAVSQVAAAGPSADPSAALGLLRPMFLFFAGCALIGCVSTAIQAGAIYRGVLRPQEHGFLGLSFGADELRLLLLGVILVLLGTLVGIALIIVLAIVLSVLGAVLGASGMVGGAILMVLLSYVVMGVVALWLGVKMSFAGPATFARRELSVFASWSQTRGNFWNLLGCYFLAFILALLIGFIMFVVGVTVASVVAGVPFMTAVREFFPSKPTGSMDLYSPVRLTYTLVSALFGGLLNMVLMAPAAEAYRQVVQTGTQADTFN</sequence>
<dbReference type="EMBL" id="JAUSVS010000002">
    <property type="protein sequence ID" value="MDQ0463831.1"/>
    <property type="molecule type" value="Genomic_DNA"/>
</dbReference>
<evidence type="ECO:0000313" key="2">
    <source>
        <dbReference type="EMBL" id="MDQ0463831.1"/>
    </source>
</evidence>
<protein>
    <submittedName>
        <fullName evidence="2">MFS family permease</fullName>
    </submittedName>
</protein>
<evidence type="ECO:0000256" key="1">
    <source>
        <dbReference type="SAM" id="Phobius"/>
    </source>
</evidence>
<feature type="transmembrane region" description="Helical" evidence="1">
    <location>
        <begin position="267"/>
        <end position="286"/>
    </location>
</feature>
<dbReference type="Proteomes" id="UP001228905">
    <property type="component" value="Unassembled WGS sequence"/>
</dbReference>